<dbReference type="EMBL" id="JAJAGQ010000021">
    <property type="protein sequence ID" value="KAJ8530972.1"/>
    <property type="molecule type" value="Genomic_DNA"/>
</dbReference>
<evidence type="ECO:0000313" key="2">
    <source>
        <dbReference type="Proteomes" id="UP001152561"/>
    </source>
</evidence>
<name>A0A9Q1L7Z3_9SOLA</name>
<proteinExistence type="predicted"/>
<evidence type="ECO:0000313" key="1">
    <source>
        <dbReference type="EMBL" id="KAJ8530972.1"/>
    </source>
</evidence>
<reference evidence="2" key="1">
    <citation type="journal article" date="2023" name="Proc. Natl. Acad. Sci. U.S.A.">
        <title>Genomic and structural basis for evolution of tropane alkaloid biosynthesis.</title>
        <authorList>
            <person name="Wanga Y.-J."/>
            <person name="Taina T."/>
            <person name="Yua J.-Y."/>
            <person name="Lia J."/>
            <person name="Xua B."/>
            <person name="Chenc J."/>
            <person name="D'Auriad J.C."/>
            <person name="Huanga J.-P."/>
            <person name="Huanga S.-X."/>
        </authorList>
    </citation>
    <scope>NUCLEOTIDE SEQUENCE [LARGE SCALE GENOMIC DNA]</scope>
    <source>
        <strain evidence="2">cv. KIB-2019</strain>
    </source>
</reference>
<protein>
    <submittedName>
        <fullName evidence="1">Uncharacterized protein</fullName>
    </submittedName>
</protein>
<accession>A0A9Q1L7Z3</accession>
<organism evidence="1 2">
    <name type="scientific">Anisodus acutangulus</name>
    <dbReference type="NCBI Taxonomy" id="402998"/>
    <lineage>
        <taxon>Eukaryota</taxon>
        <taxon>Viridiplantae</taxon>
        <taxon>Streptophyta</taxon>
        <taxon>Embryophyta</taxon>
        <taxon>Tracheophyta</taxon>
        <taxon>Spermatophyta</taxon>
        <taxon>Magnoliopsida</taxon>
        <taxon>eudicotyledons</taxon>
        <taxon>Gunneridae</taxon>
        <taxon>Pentapetalae</taxon>
        <taxon>asterids</taxon>
        <taxon>lamiids</taxon>
        <taxon>Solanales</taxon>
        <taxon>Solanaceae</taxon>
        <taxon>Solanoideae</taxon>
        <taxon>Hyoscyameae</taxon>
        <taxon>Anisodus</taxon>
    </lineage>
</organism>
<dbReference type="AlphaFoldDB" id="A0A9Q1L7Z3"/>
<gene>
    <name evidence="1" type="ORF">K7X08_025703</name>
</gene>
<sequence>MSTQIVATSKRLVMLPEGFSPSSSRLERFGDPMMLKLISIVPFEPSFEILLVTTKLVADEFARVDPVVECLGGAWLAMGQCK</sequence>
<keyword evidence="2" id="KW-1185">Reference proteome</keyword>
<comment type="caution">
    <text evidence="1">The sequence shown here is derived from an EMBL/GenBank/DDBJ whole genome shotgun (WGS) entry which is preliminary data.</text>
</comment>
<dbReference type="Proteomes" id="UP001152561">
    <property type="component" value="Unassembled WGS sequence"/>
</dbReference>